<evidence type="ECO:0000256" key="1">
    <source>
        <dbReference type="SAM" id="Coils"/>
    </source>
</evidence>
<dbReference type="Proteomes" id="UP000681720">
    <property type="component" value="Unassembled WGS sequence"/>
</dbReference>
<dbReference type="Proteomes" id="UP000681967">
    <property type="component" value="Unassembled WGS sequence"/>
</dbReference>
<dbReference type="InterPro" id="IPR015425">
    <property type="entry name" value="FH2_Formin"/>
</dbReference>
<sequence length="69" mass="8079">SLENVQTDVQDLTRGLDNAKRELSVRQTMKNVEIRSLEEFINFAQDRIDRLVKDAKSAQDVFNQCVEYF</sequence>
<feature type="domain" description="FH2" evidence="2">
    <location>
        <begin position="1"/>
        <end position="69"/>
    </location>
</feature>
<dbReference type="Proteomes" id="UP000676336">
    <property type="component" value="Unassembled WGS sequence"/>
</dbReference>
<dbReference type="EMBL" id="CAJOBI010251846">
    <property type="protein sequence ID" value="CAF5105808.1"/>
    <property type="molecule type" value="Genomic_DNA"/>
</dbReference>
<name>A0A8S3IRB4_9BILA</name>
<dbReference type="EMBL" id="CAJOBJ010348941">
    <property type="protein sequence ID" value="CAF5205544.1"/>
    <property type="molecule type" value="Genomic_DNA"/>
</dbReference>
<evidence type="ECO:0000313" key="6">
    <source>
        <dbReference type="Proteomes" id="UP000681720"/>
    </source>
</evidence>
<comment type="caution">
    <text evidence="5">The sequence shown here is derived from an EMBL/GenBank/DDBJ whole genome shotgun (WGS) entry which is preliminary data.</text>
</comment>
<gene>
    <name evidence="4" type="ORF">BYL167_LOCUS68154</name>
    <name evidence="5" type="ORF">GIL414_LOCUS78006</name>
    <name evidence="3" type="ORF">SMN809_LOCUS61878</name>
</gene>
<evidence type="ECO:0000313" key="5">
    <source>
        <dbReference type="EMBL" id="CAF5205544.1"/>
    </source>
</evidence>
<evidence type="ECO:0000313" key="4">
    <source>
        <dbReference type="EMBL" id="CAF5128597.1"/>
    </source>
</evidence>
<evidence type="ECO:0000259" key="2">
    <source>
        <dbReference type="PROSITE" id="PS51444"/>
    </source>
</evidence>
<dbReference type="EMBL" id="CAJOBH010247219">
    <property type="protein sequence ID" value="CAF5128597.1"/>
    <property type="molecule type" value="Genomic_DNA"/>
</dbReference>
<dbReference type="AlphaFoldDB" id="A0A8S3IRB4"/>
<dbReference type="Pfam" id="PF02181">
    <property type="entry name" value="FH2"/>
    <property type="match status" value="1"/>
</dbReference>
<dbReference type="InterPro" id="IPR042201">
    <property type="entry name" value="FH2_Formin_sf"/>
</dbReference>
<dbReference type="Gene3D" id="1.20.58.2220">
    <property type="entry name" value="Formin, FH2 domain"/>
    <property type="match status" value="1"/>
</dbReference>
<accession>A0A8S3IRB4</accession>
<feature type="non-terminal residue" evidence="5">
    <location>
        <position position="1"/>
    </location>
</feature>
<reference evidence="5" key="1">
    <citation type="submission" date="2021-02" db="EMBL/GenBank/DDBJ databases">
        <authorList>
            <person name="Nowell W R."/>
        </authorList>
    </citation>
    <scope>NUCLEOTIDE SEQUENCE</scope>
</reference>
<organism evidence="5 6">
    <name type="scientific">Rotaria magnacalcarata</name>
    <dbReference type="NCBI Taxonomy" id="392030"/>
    <lineage>
        <taxon>Eukaryota</taxon>
        <taxon>Metazoa</taxon>
        <taxon>Spiralia</taxon>
        <taxon>Gnathifera</taxon>
        <taxon>Rotifera</taxon>
        <taxon>Eurotatoria</taxon>
        <taxon>Bdelloidea</taxon>
        <taxon>Philodinida</taxon>
        <taxon>Philodinidae</taxon>
        <taxon>Rotaria</taxon>
    </lineage>
</organism>
<feature type="coiled-coil region" evidence="1">
    <location>
        <begin position="2"/>
        <end position="61"/>
    </location>
</feature>
<dbReference type="PROSITE" id="PS51444">
    <property type="entry name" value="FH2"/>
    <property type="match status" value="1"/>
</dbReference>
<feature type="non-terminal residue" evidence="5">
    <location>
        <position position="69"/>
    </location>
</feature>
<proteinExistence type="predicted"/>
<dbReference type="SUPFAM" id="SSF101447">
    <property type="entry name" value="Formin homology 2 domain (FH2 domain)"/>
    <property type="match status" value="1"/>
</dbReference>
<evidence type="ECO:0000313" key="3">
    <source>
        <dbReference type="EMBL" id="CAF5105808.1"/>
    </source>
</evidence>
<keyword evidence="1" id="KW-0175">Coiled coil</keyword>
<protein>
    <recommendedName>
        <fullName evidence="2">FH2 domain-containing protein</fullName>
    </recommendedName>
</protein>